<accession>A0AAW9NPD7</accession>
<dbReference type="Proteomes" id="UP001344888">
    <property type="component" value="Unassembled WGS sequence"/>
</dbReference>
<dbReference type="AlphaFoldDB" id="A0AAW9NPD7"/>
<dbReference type="Pfam" id="PF03788">
    <property type="entry name" value="LrgA"/>
    <property type="match status" value="1"/>
</dbReference>
<evidence type="ECO:0000313" key="8">
    <source>
        <dbReference type="Proteomes" id="UP001344888"/>
    </source>
</evidence>
<evidence type="ECO:0000256" key="1">
    <source>
        <dbReference type="ARBA" id="ARBA00004651"/>
    </source>
</evidence>
<keyword evidence="5 6" id="KW-0472">Membrane</keyword>
<dbReference type="PANTHER" id="PTHR33931:SF2">
    <property type="entry name" value="HOLIN-LIKE PROTEIN CIDA"/>
    <property type="match status" value="1"/>
</dbReference>
<evidence type="ECO:0000313" key="7">
    <source>
        <dbReference type="EMBL" id="MEC1179542.1"/>
    </source>
</evidence>
<feature type="transmembrane region" description="Helical" evidence="6">
    <location>
        <begin position="54"/>
        <end position="75"/>
    </location>
</feature>
<feature type="transmembrane region" description="Helical" evidence="6">
    <location>
        <begin position="87"/>
        <end position="106"/>
    </location>
</feature>
<dbReference type="GO" id="GO:0005886">
    <property type="term" value="C:plasma membrane"/>
    <property type="evidence" value="ECO:0007669"/>
    <property type="project" value="UniProtKB-SubCell"/>
</dbReference>
<keyword evidence="8" id="KW-1185">Reference proteome</keyword>
<comment type="subcellular location">
    <subcellularLocation>
        <location evidence="1">Cell membrane</location>
        <topology evidence="1">Multi-pass membrane protein</topology>
    </subcellularLocation>
</comment>
<feature type="transmembrane region" description="Helical" evidence="6">
    <location>
        <begin position="15"/>
        <end position="42"/>
    </location>
</feature>
<keyword evidence="4 6" id="KW-1133">Transmembrane helix</keyword>
<gene>
    <name evidence="7" type="ORF">P9B03_13670</name>
</gene>
<dbReference type="InterPro" id="IPR005538">
    <property type="entry name" value="LrgA/CidA"/>
</dbReference>
<keyword evidence="3 6" id="KW-0812">Transmembrane</keyword>
<evidence type="ECO:0000256" key="3">
    <source>
        <dbReference type="ARBA" id="ARBA00022692"/>
    </source>
</evidence>
<dbReference type="EMBL" id="JARSFG010000017">
    <property type="protein sequence ID" value="MEC1179542.1"/>
    <property type="molecule type" value="Genomic_DNA"/>
</dbReference>
<evidence type="ECO:0000256" key="6">
    <source>
        <dbReference type="SAM" id="Phobius"/>
    </source>
</evidence>
<sequence length="125" mass="14084">MQIIRTIVQIGILTIYYYLGVIIVNITGIFIPASIIGLILLWLSLYFKLIKIQYIQDGATFFLAFLTLFFIPSTVGVVDHPELLSKAGFYLILAVIISTLLTITVTGKWSQWIEKKETAVKDGEQ</sequence>
<dbReference type="RefSeq" id="WP_326124005.1">
    <property type="nucleotide sequence ID" value="NZ_JARSFG010000017.1"/>
</dbReference>
<evidence type="ECO:0000256" key="4">
    <source>
        <dbReference type="ARBA" id="ARBA00022989"/>
    </source>
</evidence>
<comment type="caution">
    <text evidence="7">The sequence shown here is derived from an EMBL/GenBank/DDBJ whole genome shotgun (WGS) entry which is preliminary data.</text>
</comment>
<protein>
    <submittedName>
        <fullName evidence="7">CidA/LrgA family protein</fullName>
    </submittedName>
</protein>
<evidence type="ECO:0000256" key="5">
    <source>
        <dbReference type="ARBA" id="ARBA00023136"/>
    </source>
</evidence>
<name>A0AAW9NPD7_9BACL</name>
<evidence type="ECO:0000256" key="2">
    <source>
        <dbReference type="ARBA" id="ARBA00022475"/>
    </source>
</evidence>
<dbReference type="PANTHER" id="PTHR33931">
    <property type="entry name" value="HOLIN-LIKE PROTEIN CIDA-RELATED"/>
    <property type="match status" value="1"/>
</dbReference>
<proteinExistence type="predicted"/>
<organism evidence="7 8">
    <name type="scientific">Metasolibacillus meyeri</name>
    <dbReference type="NCBI Taxonomy" id="1071052"/>
    <lineage>
        <taxon>Bacteria</taxon>
        <taxon>Bacillati</taxon>
        <taxon>Bacillota</taxon>
        <taxon>Bacilli</taxon>
        <taxon>Bacillales</taxon>
        <taxon>Caryophanaceae</taxon>
        <taxon>Metasolibacillus</taxon>
    </lineage>
</organism>
<reference evidence="7 8" key="1">
    <citation type="submission" date="2023-03" db="EMBL/GenBank/DDBJ databases">
        <title>Bacillus Genome Sequencing.</title>
        <authorList>
            <person name="Dunlap C."/>
        </authorList>
    </citation>
    <scope>NUCLEOTIDE SEQUENCE [LARGE SCALE GENOMIC DNA]</scope>
    <source>
        <strain evidence="7 8">B-59205</strain>
    </source>
</reference>
<keyword evidence="2" id="KW-1003">Cell membrane</keyword>